<keyword evidence="4 6" id="KW-0808">Transferase</keyword>
<dbReference type="GO" id="GO:0005829">
    <property type="term" value="C:cytosol"/>
    <property type="evidence" value="ECO:0007669"/>
    <property type="project" value="TreeGrafter"/>
</dbReference>
<comment type="subcellular location">
    <subcellularLocation>
        <location evidence="6">Cytoplasm</location>
    </subcellularLocation>
</comment>
<accession>A0A1B4XJM1</accession>
<dbReference type="GO" id="GO:0016279">
    <property type="term" value="F:protein-lysine N-methyltransferase activity"/>
    <property type="evidence" value="ECO:0007669"/>
    <property type="project" value="TreeGrafter"/>
</dbReference>
<feature type="binding site" evidence="6">
    <location>
        <position position="230"/>
    </location>
    <ligand>
        <name>S-adenosyl-L-methionine</name>
        <dbReference type="ChEBI" id="CHEBI:59789"/>
    </ligand>
</feature>
<keyword evidence="3 6" id="KW-0489">Methyltransferase</keyword>
<organism evidence="7 8">
    <name type="scientific">Sulfuricaulis limicola</name>
    <dbReference type="NCBI Taxonomy" id="1620215"/>
    <lineage>
        <taxon>Bacteria</taxon>
        <taxon>Pseudomonadati</taxon>
        <taxon>Pseudomonadota</taxon>
        <taxon>Gammaproteobacteria</taxon>
        <taxon>Acidiferrobacterales</taxon>
        <taxon>Acidiferrobacteraceae</taxon>
        <taxon>Sulfuricaulis</taxon>
    </lineage>
</organism>
<evidence type="ECO:0000256" key="1">
    <source>
        <dbReference type="ARBA" id="ARBA00009741"/>
    </source>
</evidence>
<dbReference type="GO" id="GO:0032259">
    <property type="term" value="P:methylation"/>
    <property type="evidence" value="ECO:0007669"/>
    <property type="project" value="UniProtKB-KW"/>
</dbReference>
<keyword evidence="7" id="KW-0689">Ribosomal protein</keyword>
<evidence type="ECO:0000256" key="6">
    <source>
        <dbReference type="HAMAP-Rule" id="MF_00735"/>
    </source>
</evidence>
<dbReference type="PIRSF" id="PIRSF000401">
    <property type="entry name" value="RPL11_MTase"/>
    <property type="match status" value="1"/>
</dbReference>
<dbReference type="Pfam" id="PF06325">
    <property type="entry name" value="PrmA"/>
    <property type="match status" value="1"/>
</dbReference>
<evidence type="ECO:0000256" key="4">
    <source>
        <dbReference type="ARBA" id="ARBA00022679"/>
    </source>
</evidence>
<evidence type="ECO:0000256" key="5">
    <source>
        <dbReference type="ARBA" id="ARBA00022691"/>
    </source>
</evidence>
<dbReference type="Gene3D" id="3.40.50.150">
    <property type="entry name" value="Vaccinia Virus protein VP39"/>
    <property type="match status" value="1"/>
</dbReference>
<dbReference type="AlphaFoldDB" id="A0A1B4XJM1"/>
<dbReference type="EC" id="2.1.1.-" evidence="6"/>
<proteinExistence type="inferred from homology"/>
<keyword evidence="7" id="KW-0687">Ribonucleoprotein</keyword>
<dbReference type="RefSeq" id="WP_096361680.1">
    <property type="nucleotide sequence ID" value="NZ_AP014879.1"/>
</dbReference>
<feature type="binding site" evidence="6">
    <location>
        <position position="188"/>
    </location>
    <ligand>
        <name>S-adenosyl-L-methionine</name>
        <dbReference type="ChEBI" id="CHEBI:59789"/>
    </ligand>
</feature>
<evidence type="ECO:0000256" key="3">
    <source>
        <dbReference type="ARBA" id="ARBA00022603"/>
    </source>
</evidence>
<dbReference type="InterPro" id="IPR029063">
    <property type="entry name" value="SAM-dependent_MTases_sf"/>
</dbReference>
<dbReference type="InParanoid" id="A0A1B4XJM1"/>
<dbReference type="InterPro" id="IPR050078">
    <property type="entry name" value="Ribosomal_L11_MeTrfase_PrmA"/>
</dbReference>
<dbReference type="FunCoup" id="A0A1B4XJM1">
    <property type="interactions" value="438"/>
</dbReference>
<dbReference type="OrthoDB" id="9785995at2"/>
<comment type="similarity">
    <text evidence="1 6">Belongs to the methyltransferase superfamily. PrmA family.</text>
</comment>
<dbReference type="InterPro" id="IPR004498">
    <property type="entry name" value="Ribosomal_PrmA_MeTrfase"/>
</dbReference>
<keyword evidence="8" id="KW-1185">Reference proteome</keyword>
<evidence type="ECO:0000256" key="2">
    <source>
        <dbReference type="ARBA" id="ARBA00022490"/>
    </source>
</evidence>
<comment type="catalytic activity">
    <reaction evidence="6">
        <text>L-lysyl-[protein] + 3 S-adenosyl-L-methionine = N(6),N(6),N(6)-trimethyl-L-lysyl-[protein] + 3 S-adenosyl-L-homocysteine + 3 H(+)</text>
        <dbReference type="Rhea" id="RHEA:54192"/>
        <dbReference type="Rhea" id="RHEA-COMP:9752"/>
        <dbReference type="Rhea" id="RHEA-COMP:13826"/>
        <dbReference type="ChEBI" id="CHEBI:15378"/>
        <dbReference type="ChEBI" id="CHEBI:29969"/>
        <dbReference type="ChEBI" id="CHEBI:57856"/>
        <dbReference type="ChEBI" id="CHEBI:59789"/>
        <dbReference type="ChEBI" id="CHEBI:61961"/>
    </reaction>
</comment>
<dbReference type="EMBL" id="AP014879">
    <property type="protein sequence ID" value="BAV34991.1"/>
    <property type="molecule type" value="Genomic_DNA"/>
</dbReference>
<dbReference type="Proteomes" id="UP000243180">
    <property type="component" value="Chromosome"/>
</dbReference>
<dbReference type="PANTHER" id="PTHR43648">
    <property type="entry name" value="ELECTRON TRANSFER FLAVOPROTEIN BETA SUBUNIT LYSINE METHYLTRANSFERASE"/>
    <property type="match status" value="1"/>
</dbReference>
<evidence type="ECO:0000313" key="7">
    <source>
        <dbReference type="EMBL" id="BAV34991.1"/>
    </source>
</evidence>
<keyword evidence="2 6" id="KW-0963">Cytoplasm</keyword>
<feature type="binding site" evidence="6">
    <location>
        <position position="166"/>
    </location>
    <ligand>
        <name>S-adenosyl-L-methionine</name>
        <dbReference type="ChEBI" id="CHEBI:59789"/>
    </ligand>
</feature>
<keyword evidence="5 6" id="KW-0949">S-adenosyl-L-methionine</keyword>
<dbReference type="CDD" id="cd02440">
    <property type="entry name" value="AdoMet_MTases"/>
    <property type="match status" value="1"/>
</dbReference>
<dbReference type="PANTHER" id="PTHR43648:SF1">
    <property type="entry name" value="ELECTRON TRANSFER FLAVOPROTEIN BETA SUBUNIT LYSINE METHYLTRANSFERASE"/>
    <property type="match status" value="1"/>
</dbReference>
<reference evidence="7 8" key="1">
    <citation type="submission" date="2015-05" db="EMBL/GenBank/DDBJ databases">
        <title>Complete genome sequence of a sulfur-oxidizing gammaproteobacterium strain HA5.</title>
        <authorList>
            <person name="Miura A."/>
            <person name="Kojima H."/>
            <person name="Fukui M."/>
        </authorList>
    </citation>
    <scope>NUCLEOTIDE SEQUENCE [LARGE SCALE GENOMIC DNA]</scope>
    <source>
        <strain evidence="7 8">HA5</strain>
    </source>
</reference>
<comment type="function">
    <text evidence="6">Methylates ribosomal protein L11.</text>
</comment>
<feature type="binding site" evidence="6">
    <location>
        <position position="145"/>
    </location>
    <ligand>
        <name>S-adenosyl-L-methionine</name>
        <dbReference type="ChEBI" id="CHEBI:59789"/>
    </ligand>
</feature>
<dbReference type="GO" id="GO:0005840">
    <property type="term" value="C:ribosome"/>
    <property type="evidence" value="ECO:0007669"/>
    <property type="project" value="UniProtKB-KW"/>
</dbReference>
<dbReference type="NCBIfam" id="TIGR00406">
    <property type="entry name" value="prmA"/>
    <property type="match status" value="1"/>
</dbReference>
<dbReference type="HAMAP" id="MF_00735">
    <property type="entry name" value="Methyltr_PrmA"/>
    <property type="match status" value="1"/>
</dbReference>
<name>A0A1B4XJM1_9GAMM</name>
<protein>
    <recommendedName>
        <fullName evidence="6">Ribosomal protein L11 methyltransferase</fullName>
        <shortName evidence="6">L11 Mtase</shortName>
        <ecNumber evidence="6">2.1.1.-</ecNumber>
    </recommendedName>
</protein>
<gene>
    <name evidence="6" type="primary">prmA</name>
    <name evidence="7" type="ORF">SCL_2714</name>
</gene>
<dbReference type="SUPFAM" id="SSF53335">
    <property type="entry name" value="S-adenosyl-L-methionine-dependent methyltransferases"/>
    <property type="match status" value="1"/>
</dbReference>
<sequence>MPWLKLKLRADEKHAQILADAFEEWGAISVTLEDAADQPLFETHWDKNPIWSQVKVTGLFPEHTNTDDILARSRELMNLPELPPHEIDLLGDEDWAHSWMAHYKPLQVGRGLWVVPSWCAPPEPDAVNIILDPGLAFGTGDHPTTSLCLQWLSEQSLAGKTLLDYGCGSGILSIAALRLGARDAYAVDIDAQALEVTRRNAVHNGIHDGMHVMLPSELPPDFQADIVIANILFGTLIELAAEIKSRVRPGGWLVLSGLLGSDQAAEVRPHYEPPFALEQRERQQWVLLVGRKPD</sequence>
<dbReference type="KEGG" id="slim:SCL_2714"/>
<evidence type="ECO:0000313" key="8">
    <source>
        <dbReference type="Proteomes" id="UP000243180"/>
    </source>
</evidence>